<dbReference type="EMBL" id="FOUB01000017">
    <property type="protein sequence ID" value="SFM20145.1"/>
    <property type="molecule type" value="Genomic_DNA"/>
</dbReference>
<evidence type="ECO:0008006" key="3">
    <source>
        <dbReference type="Google" id="ProtNLM"/>
    </source>
</evidence>
<dbReference type="Proteomes" id="UP000183287">
    <property type="component" value="Unassembled WGS sequence"/>
</dbReference>
<evidence type="ECO:0000313" key="1">
    <source>
        <dbReference type="EMBL" id="SFM20145.1"/>
    </source>
</evidence>
<accession>A0A1I4NXL8</accession>
<reference evidence="2" key="1">
    <citation type="submission" date="2016-10" db="EMBL/GenBank/DDBJ databases">
        <authorList>
            <person name="Varghese N."/>
            <person name="Submissions S."/>
        </authorList>
    </citation>
    <scope>NUCLEOTIDE SEQUENCE [LARGE SCALE GENOMIC DNA]</scope>
    <source>
        <strain evidence="2">Nm44</strain>
    </source>
</reference>
<dbReference type="AlphaFoldDB" id="A0A1I4NXL8"/>
<gene>
    <name evidence="1" type="ORF">SAMN05421863_10172</name>
</gene>
<sequence>MAGASLLLTSVTPKQTYSLRMSGKKLRDTLIEIDRAWHAEGILRLMFQDEAHFGRVSDTRQCGCPQPIRPLCQAIITQEYVYAYAAVSVADDELDILILPQVNSHCRQLFLDEVASRHPNDRSILALDGAG</sequence>
<keyword evidence="2" id="KW-1185">Reference proteome</keyword>
<organism evidence="1 2">
    <name type="scientific">Nitrosomonas communis</name>
    <dbReference type="NCBI Taxonomy" id="44574"/>
    <lineage>
        <taxon>Bacteria</taxon>
        <taxon>Pseudomonadati</taxon>
        <taxon>Pseudomonadota</taxon>
        <taxon>Betaproteobacteria</taxon>
        <taxon>Nitrosomonadales</taxon>
        <taxon>Nitrosomonadaceae</taxon>
        <taxon>Nitrosomonas</taxon>
    </lineage>
</organism>
<protein>
    <recommendedName>
        <fullName evidence="3">DDE superfamily endonuclease</fullName>
    </recommendedName>
</protein>
<proteinExistence type="predicted"/>
<name>A0A1I4NXL8_9PROT</name>
<evidence type="ECO:0000313" key="2">
    <source>
        <dbReference type="Proteomes" id="UP000183287"/>
    </source>
</evidence>